<feature type="active site" description="Proton acceptor; for dehydratase activity" evidence="7">
    <location>
        <position position="929"/>
    </location>
</feature>
<dbReference type="InterPro" id="IPR016036">
    <property type="entry name" value="Malonyl_transacylase_ACP-bd"/>
</dbReference>
<comment type="caution">
    <text evidence="11">The sequence shown here is derived from an EMBL/GenBank/DDBJ whole genome shotgun (WGS) entry which is preliminary data.</text>
</comment>
<dbReference type="InterPro" id="IPR036736">
    <property type="entry name" value="ACP-like_sf"/>
</dbReference>
<dbReference type="SUPFAM" id="SSF53901">
    <property type="entry name" value="Thiolase-like"/>
    <property type="match status" value="1"/>
</dbReference>
<dbReference type="SMART" id="SM00825">
    <property type="entry name" value="PKS_KS"/>
    <property type="match status" value="1"/>
</dbReference>
<dbReference type="SMART" id="SM00824">
    <property type="entry name" value="PKS_TE"/>
    <property type="match status" value="1"/>
</dbReference>
<keyword evidence="5" id="KW-0677">Repeat</keyword>
<dbReference type="Gene3D" id="3.10.129.110">
    <property type="entry name" value="Polyketide synthase dehydratase"/>
    <property type="match status" value="1"/>
</dbReference>
<dbReference type="InterPro" id="IPR020807">
    <property type="entry name" value="PKS_DH"/>
</dbReference>
<dbReference type="SUPFAM" id="SSF55048">
    <property type="entry name" value="Probable ACP-binding domain of malonyl-CoA ACP transacylase"/>
    <property type="match status" value="1"/>
</dbReference>
<dbReference type="InterPro" id="IPR057326">
    <property type="entry name" value="KR_dom"/>
</dbReference>
<dbReference type="Gene3D" id="3.30.559.30">
    <property type="entry name" value="Nonribosomal peptide synthetase, condensation domain"/>
    <property type="match status" value="1"/>
</dbReference>
<dbReference type="CDD" id="cd00833">
    <property type="entry name" value="PKS"/>
    <property type="match status" value="1"/>
</dbReference>
<dbReference type="InterPro" id="IPR014031">
    <property type="entry name" value="Ketoacyl_synth_C"/>
</dbReference>
<dbReference type="InterPro" id="IPR001242">
    <property type="entry name" value="Condensation_dom"/>
</dbReference>
<accession>A0ABP6RNA2</accession>
<protein>
    <recommendedName>
        <fullName evidence="13">Amino acid adenylation domain-containing protein</fullName>
    </recommendedName>
</protein>
<feature type="region of interest" description="N-terminal hotdog fold" evidence="7">
    <location>
        <begin position="900"/>
        <end position="1017"/>
    </location>
</feature>
<evidence type="ECO:0000259" key="8">
    <source>
        <dbReference type="PROSITE" id="PS50075"/>
    </source>
</evidence>
<dbReference type="SUPFAM" id="SSF56801">
    <property type="entry name" value="Acetyl-CoA synthetase-like"/>
    <property type="match status" value="1"/>
</dbReference>
<dbReference type="InterPro" id="IPR049900">
    <property type="entry name" value="PKS_mFAS_DH"/>
</dbReference>
<dbReference type="InterPro" id="IPR020806">
    <property type="entry name" value="PKS_PP-bd"/>
</dbReference>
<organism evidence="11 12">
    <name type="scientific">Saccharopolyspora gregorii</name>
    <dbReference type="NCBI Taxonomy" id="33914"/>
    <lineage>
        <taxon>Bacteria</taxon>
        <taxon>Bacillati</taxon>
        <taxon>Actinomycetota</taxon>
        <taxon>Actinomycetes</taxon>
        <taxon>Pseudonocardiales</taxon>
        <taxon>Pseudonocardiaceae</taxon>
        <taxon>Saccharopolyspora</taxon>
    </lineage>
</organism>
<evidence type="ECO:0000256" key="5">
    <source>
        <dbReference type="ARBA" id="ARBA00022737"/>
    </source>
</evidence>
<dbReference type="InterPro" id="IPR000873">
    <property type="entry name" value="AMP-dep_synth/lig_dom"/>
</dbReference>
<dbReference type="InterPro" id="IPR049552">
    <property type="entry name" value="PKS_DH_N"/>
</dbReference>
<dbReference type="InterPro" id="IPR020841">
    <property type="entry name" value="PKS_Beta-ketoAc_synthase_dom"/>
</dbReference>
<dbReference type="Pfam" id="PF00550">
    <property type="entry name" value="PP-binding"/>
    <property type="match status" value="2"/>
</dbReference>
<dbReference type="Gene3D" id="3.30.559.10">
    <property type="entry name" value="Chloramphenicol acetyltransferase-like domain"/>
    <property type="match status" value="1"/>
</dbReference>
<dbReference type="Gene3D" id="3.40.366.10">
    <property type="entry name" value="Malonyl-Coenzyme A Acyl Carrier Protein, domain 2"/>
    <property type="match status" value="1"/>
</dbReference>
<dbReference type="Pfam" id="PF14765">
    <property type="entry name" value="PS-DH"/>
    <property type="match status" value="1"/>
</dbReference>
<feature type="active site" description="Proton donor; for dehydratase activity" evidence="7">
    <location>
        <position position="1091"/>
    </location>
</feature>
<dbReference type="InterPro" id="IPR001227">
    <property type="entry name" value="Ac_transferase_dom_sf"/>
</dbReference>
<dbReference type="InterPro" id="IPR032821">
    <property type="entry name" value="PKS_assoc"/>
</dbReference>
<evidence type="ECO:0000259" key="10">
    <source>
        <dbReference type="PROSITE" id="PS52019"/>
    </source>
</evidence>
<reference evidence="12" key="1">
    <citation type="journal article" date="2019" name="Int. J. Syst. Evol. Microbiol.">
        <title>The Global Catalogue of Microorganisms (GCM) 10K type strain sequencing project: providing services to taxonomists for standard genome sequencing and annotation.</title>
        <authorList>
            <consortium name="The Broad Institute Genomics Platform"/>
            <consortium name="The Broad Institute Genome Sequencing Center for Infectious Disease"/>
            <person name="Wu L."/>
            <person name="Ma J."/>
        </authorList>
    </citation>
    <scope>NUCLEOTIDE SEQUENCE [LARGE SCALE GENOMIC DNA]</scope>
    <source>
        <strain evidence="12">JCM 9687</strain>
    </source>
</reference>
<dbReference type="InterPro" id="IPR013968">
    <property type="entry name" value="PKS_KR"/>
</dbReference>
<dbReference type="PROSITE" id="PS52004">
    <property type="entry name" value="KS3_2"/>
    <property type="match status" value="1"/>
</dbReference>
<dbReference type="InterPro" id="IPR042104">
    <property type="entry name" value="PKS_dehydratase_sf"/>
</dbReference>
<dbReference type="InterPro" id="IPR020802">
    <property type="entry name" value="TesA-like"/>
</dbReference>
<keyword evidence="4" id="KW-0808">Transferase</keyword>
<evidence type="ECO:0000256" key="2">
    <source>
        <dbReference type="ARBA" id="ARBA00022450"/>
    </source>
</evidence>
<evidence type="ECO:0008006" key="13">
    <source>
        <dbReference type="Google" id="ProtNLM"/>
    </source>
</evidence>
<dbReference type="SUPFAM" id="SSF53474">
    <property type="entry name" value="alpha/beta-Hydrolases"/>
    <property type="match status" value="1"/>
</dbReference>
<proteinExistence type="inferred from homology"/>
<dbReference type="Gene3D" id="3.40.50.12780">
    <property type="entry name" value="N-terminal domain of ligase-like"/>
    <property type="match status" value="1"/>
</dbReference>
<dbReference type="SMART" id="SM00826">
    <property type="entry name" value="PKS_DH"/>
    <property type="match status" value="1"/>
</dbReference>
<dbReference type="InterPro" id="IPR029058">
    <property type="entry name" value="AB_hydrolase_fold"/>
</dbReference>
<dbReference type="Gene3D" id="3.30.300.30">
    <property type="match status" value="1"/>
</dbReference>
<dbReference type="Gene3D" id="3.40.50.1820">
    <property type="entry name" value="alpha/beta hydrolase"/>
    <property type="match status" value="1"/>
</dbReference>
<evidence type="ECO:0000256" key="3">
    <source>
        <dbReference type="ARBA" id="ARBA00022553"/>
    </source>
</evidence>
<dbReference type="CDD" id="cd08955">
    <property type="entry name" value="KR_2_FAS_SDR_x"/>
    <property type="match status" value="1"/>
</dbReference>
<dbReference type="InterPro" id="IPR023213">
    <property type="entry name" value="CAT-like_dom_sf"/>
</dbReference>
<dbReference type="InterPro" id="IPR025110">
    <property type="entry name" value="AMP-bd_C"/>
</dbReference>
<dbReference type="InterPro" id="IPR014043">
    <property type="entry name" value="Acyl_transferase_dom"/>
</dbReference>
<keyword evidence="2" id="KW-0596">Phosphopantetheine</keyword>
<feature type="region of interest" description="C-terminal hotdog fold" evidence="7">
    <location>
        <begin position="1031"/>
        <end position="1176"/>
    </location>
</feature>
<feature type="domain" description="Carrier" evidence="8">
    <location>
        <begin position="1705"/>
        <end position="1779"/>
    </location>
</feature>
<dbReference type="RefSeq" id="WP_344926700.1">
    <property type="nucleotide sequence ID" value="NZ_BAAAYK010000038.1"/>
</dbReference>
<dbReference type="Pfam" id="PF00698">
    <property type="entry name" value="Acyl_transf_1"/>
    <property type="match status" value="1"/>
</dbReference>
<evidence type="ECO:0000256" key="6">
    <source>
        <dbReference type="ARBA" id="ARBA00029443"/>
    </source>
</evidence>
<dbReference type="InterPro" id="IPR006162">
    <property type="entry name" value="Ppantetheine_attach_site"/>
</dbReference>
<dbReference type="SUPFAM" id="SSF47336">
    <property type="entry name" value="ACP-like"/>
    <property type="match status" value="2"/>
</dbReference>
<dbReference type="Gene3D" id="3.40.50.720">
    <property type="entry name" value="NAD(P)-binding Rossmann-like Domain"/>
    <property type="match status" value="1"/>
</dbReference>
<dbReference type="Gene3D" id="3.30.70.3290">
    <property type="match status" value="1"/>
</dbReference>
<dbReference type="SMART" id="SM00827">
    <property type="entry name" value="PKS_AT"/>
    <property type="match status" value="1"/>
</dbReference>
<dbReference type="Pfam" id="PF08659">
    <property type="entry name" value="KR"/>
    <property type="match status" value="1"/>
</dbReference>
<dbReference type="InterPro" id="IPR049551">
    <property type="entry name" value="PKS_DH_C"/>
</dbReference>
<dbReference type="Pfam" id="PF00975">
    <property type="entry name" value="Thioesterase"/>
    <property type="match status" value="1"/>
</dbReference>
<dbReference type="InterPro" id="IPR036291">
    <property type="entry name" value="NAD(P)-bd_dom_sf"/>
</dbReference>
<dbReference type="Pfam" id="PF13193">
    <property type="entry name" value="AMP-binding_C"/>
    <property type="match status" value="1"/>
</dbReference>
<dbReference type="InterPro" id="IPR042099">
    <property type="entry name" value="ANL_N_sf"/>
</dbReference>
<dbReference type="Pfam" id="PF00109">
    <property type="entry name" value="ketoacyl-synt"/>
    <property type="match status" value="1"/>
</dbReference>
<dbReference type="InterPro" id="IPR020845">
    <property type="entry name" value="AMP-binding_CS"/>
</dbReference>
<evidence type="ECO:0000313" key="11">
    <source>
        <dbReference type="EMBL" id="GAA3357727.1"/>
    </source>
</evidence>
<dbReference type="Pfam" id="PF02801">
    <property type="entry name" value="Ketoacyl-synt_C"/>
    <property type="match status" value="1"/>
</dbReference>
<dbReference type="SUPFAM" id="SSF52151">
    <property type="entry name" value="FabD/lysophospholipase-like"/>
    <property type="match status" value="1"/>
</dbReference>
<comment type="similarity">
    <text evidence="6">In the C-terminal section; belongs to the NRP synthetase family.</text>
</comment>
<dbReference type="InterPro" id="IPR009081">
    <property type="entry name" value="PP-bd_ACP"/>
</dbReference>
<sequence>MGTESSTPPHEDKIAIIGIGCRLPGGASTPAAFWRNLAAGRDCLTPTPPDRYDIGTLRSGDPAKAGRLVGGRGGYVDGFDEFDPAFFGISPREAAHMDPQQRKLLEVTWEALEDGGQRPADLAGTDVGVFIGAFTLDYKILQFGDLDFGTLAAHTATGTMMTMVSNRISHCFDFRGPSVSIDTACSSSLVSAHLACRSLRSGESELAVVGGTSLQLAPQYTISETRGGFLSPEGLSRTFDAAADGYVRSEGVAAVVLKRLADAERDGDPIYALITGSGVNQDGRTGGITVPDGDRQAELVERVCAEAGLLPGDLQYVEAHGTSTAVGDPIEANALGRALAHGHRDGDERYVGSVKTNIGHTEAAAGVVGLIKVALAVRAGRIPPHINLNELNPAIDLAALPYRIPRELTGWPAHEGPARAGVNSFGFGGTNAHVLVEEAPARAPVADGPTTPSVLPISARDEDALRRRVEAVRAELDDVDETGLRDLGYTLARRRQHHAARLDVVYSSADSLRERLDAHLRGEADPRVVADRCRDGGATVWAFSGMGPQWWAMGRELFEAEPVYREAVERCHAEIRDLAGWSLVDELRAPQAETRMGETWLAQPANFAVQVGLAALWRHRGVHPDAIVGHSTGEIAAFHEAGVYSLRDATTIAIHRSRLQQRLTGTGTMLAVALDEDAALERLRGRGDRVSVAAVNGPAAITLAGDEEELRALAAELEAEHVFARQLDVRVPYHSARMDPIKDELLAALAGIRPQEARVPLHLTATEDRARGPELDAEYWWRNVREPVRFRAAVDRLITAGHRTFLEIGPHPVLAHPIRECLADAGVEGIVLPSLRRREDEVEGMLTSLAALHARGAEVDWAPLHPAGRVVALPPYPWARDRYWTEPDAVAQIRLGRVDHPLLGRRLATAEPGWELALDLERSPYLADHRIQGTVVFPAAGYVEMAAQAVRALTGDDRVLLRDLEFRRALFVADGEVGKVQLALSGEDARFTIATPGGDERRAVHASGSAGIGGDGLGDSPDWSALRGADRRRLDRESCYAALDAAGYQYGPAFRAIEQVWLGDDEALARIVPTAQARDAAEHHAHPVLLDACFQTLLVPEVLRDGSGGIGIRLPLSLAELRLDPVGDRPIWVHARITARDAGELVGRLALFAEDGTPLGRIDGFRAGEVERAGSLARRTIDNWLVEPVWQPLPAVEADGASGRWLVLADRGGVGAALAARITAGGGSCHLVRPGPRYRRGDAESELRPGDRADLGRLLDELGADGPDHVLHLWNLDPASIDALGRAEIDAQAELGGYSLIALADVLQQRRRAAELHVVTRGAQAVVPGDVVAPLGAPAWGVGRVLRQQEAVRNRGKLIDLDPGRADSAADAADVLRAVAAPDEDEIAVRGSTFRTARLRPAQDLSTPLPPVLRPDGTYLVTGAFGALGRLLCRTLVKRGARRLVLISRSGVPERVEWGNQHPDSPVGGRVRFVRELEALGAHPEVVGLDITDETALTTWLAEHRRGAPQPIRGVFHLAGNLRDALVADLDREAYRAVHDPKVVGSLLLHRHLRDEPLEHFVLFASIASLLTTAGQTNYAAGNAFLDALAHHRRALGLPALSIDWGPWATGMIEEQGLVEHYRTARGMSSLTPEGGMAVLERILGQRHAQLVVATVVDWPTFLSWYPVAPPLVAELASAADAGDAGETAGFLDVFRAADPALRRDLLTERFTALVAGVLQVPPDSVDGQDGLNALGLDSMLAMELRAQIQAELGVALPVVALLGNTPVRELVQQVHDELAESAGADAGAVAAVEVFRDEHRFPLTQNQKALWFLKQLHPDGFAYNIGGAVEVRTELDPRLLAEAFGTLVARHPSLRANFLLHRGEPVQVIAPEAVPDFAVVDVRGLPWEEVHRRIVAAYRAPYDLERDPLIRFRLFQRAPDRWVLVKAVHHIISDAISTFTFIEELLALYEGLRRGAPVELPPVAASYLDFLNRQNEFLAGPDARRMLEHWRSHLPERIEVLNLPTDKPRPLVQTHNGASEFFALDTELSARVHELAREHNVTPFVVLLSAYYLLLHRYSGQDDLIVGSPVTGRTAPEFGSVYGYFVNPLPLHAHLGGDPAVAELLDRVRTAVLGGLDNQEYPFVLLVEQLGLQHDPSRSAVFQVMFILLHHKVSAEQYGYRLDYVELPEEEGQFDLTLSVYEDEADQRFHCVFKYNTDLFLPATMRRLAGHYTALLDALTAAPPARRIAELPMLDAAEQDRILGEWSGAGREPAVGAPVHELVVAAAREHPDAIAVSHPGTDRRMSYAELDELSARLARGLRARGVGEGSIVGLCQGKNPELIASVLAVLRAGAAYLPLDPGHPPDRLAAMVRRAGAGVVLADEPVRAVLGTAAELLTPAELAAEGAGAPAGAEVRVALDSPAYVCCTSGSTGLPKAVQVSHRNLASAQASWQREYGLGGDVRVHLQLASPAFDVFTGDLVRALSTGGTLVLVDRDLLFNTALLHRTMVRERVDCAEFVPAVVRGLVEHCESRGARLDFLRVLVVGSDVWKVEEHRRLRELCGPDTRLISSYGVTEATVDSTCFEGSTDGMEPGQPVPIGTPLPNTTCYVLDEHERPVPAGVTGELWLGGAAVATGYRGDPEQTAERFRTLSPGGEPVRCYRTGDLARWDERGVLHLLGRADSQIKVRGHRIELGEVEAHLAAWPQLKRVVVVARPDSGGETALCAYCVPVDGAELDRRGLRRHLAEHLPTFMIPAHLVELPELPLTTSGKVDLDELPAPSAARTRDHEPTTTLFEERMAAHWQALLGLDRVGLHDDFFELGGSSIKLIELIHHVQAEFDITVAVGELFKTTTLHGMAKTVEHVITGRLPGSQPYVRFGEGRGDPLCCFPPVGGHGLVYRQLAGRLPEHELIGFNYLSGDDKIARYADLVEAFQPEGACRLLGYSLGGNLAFEVAGELERRGRRVARVIIVDSYRISAPFEVGDEQLAEFERELAEHLRRHTGTDVVAEETRDQAREYLEFCGRTPNTAVLDAPITVLSDPHNLPIHLTGEEGGWQDRSRRGAEVLRGSGAHADMLDREHVGANADLVREVLAGGAADVA</sequence>
<evidence type="ECO:0000259" key="9">
    <source>
        <dbReference type="PROSITE" id="PS52004"/>
    </source>
</evidence>
<dbReference type="PROSITE" id="PS00455">
    <property type="entry name" value="AMP_BINDING"/>
    <property type="match status" value="1"/>
</dbReference>
<dbReference type="InterPro" id="IPR050091">
    <property type="entry name" value="PKS_NRPS_Biosynth_Enz"/>
</dbReference>
<dbReference type="Proteomes" id="UP001500483">
    <property type="component" value="Unassembled WGS sequence"/>
</dbReference>
<dbReference type="Pfam" id="PF00668">
    <property type="entry name" value="Condensation"/>
    <property type="match status" value="1"/>
</dbReference>
<comment type="cofactor">
    <cofactor evidence="1">
        <name>pantetheine 4'-phosphate</name>
        <dbReference type="ChEBI" id="CHEBI:47942"/>
    </cofactor>
</comment>
<evidence type="ECO:0000256" key="7">
    <source>
        <dbReference type="PROSITE-ProRule" id="PRU01363"/>
    </source>
</evidence>
<feature type="domain" description="Carrier" evidence="8">
    <location>
        <begin position="2771"/>
        <end position="2846"/>
    </location>
</feature>
<dbReference type="InterPro" id="IPR010071">
    <property type="entry name" value="AA_adenyl_dom"/>
</dbReference>
<dbReference type="InterPro" id="IPR001031">
    <property type="entry name" value="Thioesterase"/>
</dbReference>
<dbReference type="SUPFAM" id="SSF52777">
    <property type="entry name" value="CoA-dependent acyltransferases"/>
    <property type="match status" value="2"/>
</dbReference>
<keyword evidence="12" id="KW-1185">Reference proteome</keyword>
<dbReference type="PANTHER" id="PTHR43775:SF37">
    <property type="entry name" value="SI:DKEY-61P9.11"/>
    <property type="match status" value="1"/>
</dbReference>
<dbReference type="SUPFAM" id="SSF51735">
    <property type="entry name" value="NAD(P)-binding Rossmann-fold domains"/>
    <property type="match status" value="2"/>
</dbReference>
<dbReference type="Pfam" id="PF21089">
    <property type="entry name" value="PKS_DH_N"/>
    <property type="match status" value="1"/>
</dbReference>
<dbReference type="Gene3D" id="3.40.47.10">
    <property type="match status" value="1"/>
</dbReference>
<dbReference type="Gene3D" id="1.10.287.490">
    <property type="entry name" value="Helix hairpin bin"/>
    <property type="match status" value="1"/>
</dbReference>
<dbReference type="SMART" id="SM00822">
    <property type="entry name" value="PKS_KR"/>
    <property type="match status" value="1"/>
</dbReference>
<dbReference type="InterPro" id="IPR045851">
    <property type="entry name" value="AMP-bd_C_sf"/>
</dbReference>
<dbReference type="InterPro" id="IPR016039">
    <property type="entry name" value="Thiolase-like"/>
</dbReference>
<keyword evidence="3" id="KW-0597">Phosphoprotein</keyword>
<dbReference type="InterPro" id="IPR016035">
    <property type="entry name" value="Acyl_Trfase/lysoPLipase"/>
</dbReference>
<dbReference type="PROSITE" id="PS52019">
    <property type="entry name" value="PKS_MFAS_DH"/>
    <property type="match status" value="1"/>
</dbReference>
<dbReference type="PANTHER" id="PTHR43775">
    <property type="entry name" value="FATTY ACID SYNTHASE"/>
    <property type="match status" value="1"/>
</dbReference>
<dbReference type="PROSITE" id="PS00012">
    <property type="entry name" value="PHOSPHOPANTETHEINE"/>
    <property type="match status" value="2"/>
</dbReference>
<feature type="domain" description="Ketosynthase family 3 (KS3)" evidence="9">
    <location>
        <begin position="11"/>
        <end position="438"/>
    </location>
</feature>
<dbReference type="PROSITE" id="PS50075">
    <property type="entry name" value="CARRIER"/>
    <property type="match status" value="2"/>
</dbReference>
<gene>
    <name evidence="11" type="ORF">GCM10020366_26950</name>
</gene>
<evidence type="ECO:0000256" key="4">
    <source>
        <dbReference type="ARBA" id="ARBA00022679"/>
    </source>
</evidence>
<evidence type="ECO:0000256" key="1">
    <source>
        <dbReference type="ARBA" id="ARBA00001957"/>
    </source>
</evidence>
<dbReference type="Gene3D" id="1.10.1200.10">
    <property type="entry name" value="ACP-like"/>
    <property type="match status" value="2"/>
</dbReference>
<dbReference type="Pfam" id="PF16197">
    <property type="entry name" value="KAsynt_C_assoc"/>
    <property type="match status" value="1"/>
</dbReference>
<dbReference type="InterPro" id="IPR014030">
    <property type="entry name" value="Ketoacyl_synth_N"/>
</dbReference>
<dbReference type="SMART" id="SM00823">
    <property type="entry name" value="PKS_PP"/>
    <property type="match status" value="2"/>
</dbReference>
<feature type="domain" description="PKS/mFAS DH" evidence="10">
    <location>
        <begin position="900"/>
        <end position="1176"/>
    </location>
</feature>
<dbReference type="NCBIfam" id="TIGR01733">
    <property type="entry name" value="AA-adenyl-dom"/>
    <property type="match status" value="1"/>
</dbReference>
<name>A0ABP6RNA2_9PSEU</name>
<dbReference type="EMBL" id="BAAAYK010000038">
    <property type="protein sequence ID" value="GAA3357727.1"/>
    <property type="molecule type" value="Genomic_DNA"/>
</dbReference>
<evidence type="ECO:0000313" key="12">
    <source>
        <dbReference type="Proteomes" id="UP001500483"/>
    </source>
</evidence>
<dbReference type="Pfam" id="PF00501">
    <property type="entry name" value="AMP-binding"/>
    <property type="match status" value="1"/>
</dbReference>
<dbReference type="CDD" id="cd19531">
    <property type="entry name" value="LCL_NRPS-like"/>
    <property type="match status" value="1"/>
</dbReference>